<reference evidence="3" key="1">
    <citation type="submission" date="2019-06" db="EMBL/GenBank/DDBJ databases">
        <authorList>
            <person name="Palmer J.M."/>
        </authorList>
    </citation>
    <scope>NUCLEOTIDE SEQUENCE</scope>
    <source>
        <strain evidence="3">TWF679</strain>
    </source>
</reference>
<feature type="chain" id="PRO_5034271539" evidence="2">
    <location>
        <begin position="34"/>
        <end position="465"/>
    </location>
</feature>
<gene>
    <name evidence="3" type="ORF">TWF679_001484</name>
</gene>
<dbReference type="Proteomes" id="UP000614610">
    <property type="component" value="Unassembled WGS sequence"/>
</dbReference>
<dbReference type="AlphaFoldDB" id="A0A8H8VHC0"/>
<organism evidence="3 4">
    <name type="scientific">Orbilia oligospora</name>
    <name type="common">Nematode-trapping fungus</name>
    <name type="synonym">Arthrobotrys oligospora</name>
    <dbReference type="NCBI Taxonomy" id="2813651"/>
    <lineage>
        <taxon>Eukaryota</taxon>
        <taxon>Fungi</taxon>
        <taxon>Dikarya</taxon>
        <taxon>Ascomycota</taxon>
        <taxon>Pezizomycotina</taxon>
        <taxon>Orbiliomycetes</taxon>
        <taxon>Orbiliales</taxon>
        <taxon>Orbiliaceae</taxon>
        <taxon>Orbilia</taxon>
    </lineage>
</organism>
<evidence type="ECO:0000256" key="2">
    <source>
        <dbReference type="SAM" id="SignalP"/>
    </source>
</evidence>
<feature type="signal peptide" evidence="2">
    <location>
        <begin position="1"/>
        <end position="33"/>
    </location>
</feature>
<feature type="region of interest" description="Disordered" evidence="1">
    <location>
        <begin position="305"/>
        <end position="324"/>
    </location>
</feature>
<evidence type="ECO:0000256" key="1">
    <source>
        <dbReference type="SAM" id="MobiDB-lite"/>
    </source>
</evidence>
<sequence>MGRMSSLCSLGVHHLIILLLRVSLLNYPGGVLSSPVPIASRPASSTDGGISTTKTVELSLFSSPSTSGHHTSTISDTTVIPPAKLSELEPSTTAVEAPPAAIETSPYEKRVLQPSYFYEGGWRINCAIPDAGYNLIMDYTVNRVIPDLNAWSISLNDWEHIMSEYRPRFEVHQTPEIKAAEKAKIAQRQVLCSACRCTEEGRITSAGPYQYWCPTRIKAARCGLLYACFCTATLGQPQLPENVEYQEVQDALNRIPNTVRADRSNVGWTWQVDPRIAQFVGHRMTYSNIDPAFINIDYRMMPAPEPTDPIQTPGAPENTPLPFPSDPNAIPPQEDHRPYYWSAPLPPGPLDYVTGAVAPPHDPGPLDYGVNIAPSTEPPQFLYGPEGNYGSHEYYHYNGMHWVYTGPPLPGLHDGFGSTIYDGSSVIYDGSSGGGGGGGGGSESSGSGASKAKREVPASSGAGTR</sequence>
<dbReference type="OrthoDB" id="10347712at2759"/>
<proteinExistence type="predicted"/>
<protein>
    <submittedName>
        <fullName evidence="3">Uncharacterized protein</fullName>
    </submittedName>
</protein>
<comment type="caution">
    <text evidence="3">The sequence shown here is derived from an EMBL/GenBank/DDBJ whole genome shotgun (WGS) entry which is preliminary data.</text>
</comment>
<keyword evidence="2" id="KW-0732">Signal</keyword>
<name>A0A8H8VHC0_ORBOL</name>
<feature type="region of interest" description="Disordered" evidence="1">
    <location>
        <begin position="428"/>
        <end position="465"/>
    </location>
</feature>
<dbReference type="EMBL" id="WIWT01000012">
    <property type="protein sequence ID" value="KAF3218074.1"/>
    <property type="molecule type" value="Genomic_DNA"/>
</dbReference>
<feature type="compositionally biased region" description="Gly residues" evidence="1">
    <location>
        <begin position="431"/>
        <end position="443"/>
    </location>
</feature>
<evidence type="ECO:0000313" key="4">
    <source>
        <dbReference type="Proteomes" id="UP000614610"/>
    </source>
</evidence>
<evidence type="ECO:0000313" key="3">
    <source>
        <dbReference type="EMBL" id="KAF3218074.1"/>
    </source>
</evidence>
<accession>A0A8H8VHC0</accession>